<dbReference type="GO" id="GO:0030042">
    <property type="term" value="P:actin filament depolymerization"/>
    <property type="evidence" value="ECO:0007669"/>
    <property type="project" value="TreeGrafter"/>
</dbReference>
<dbReference type="PROSITE" id="PS51263">
    <property type="entry name" value="ADF_H"/>
    <property type="match status" value="1"/>
</dbReference>
<keyword evidence="6" id="KW-0206">Cytoskeleton</keyword>
<dbReference type="GO" id="GO:0051015">
    <property type="term" value="F:actin filament binding"/>
    <property type="evidence" value="ECO:0007669"/>
    <property type="project" value="TreeGrafter"/>
</dbReference>
<evidence type="ECO:0000256" key="4">
    <source>
        <dbReference type="ARBA" id="ARBA00022737"/>
    </source>
</evidence>
<dbReference type="STRING" id="1460663.A0A177CCR5"/>
<dbReference type="EMBL" id="KV441553">
    <property type="protein sequence ID" value="OAG04568.1"/>
    <property type="molecule type" value="Genomic_DNA"/>
</dbReference>
<dbReference type="OrthoDB" id="10006997at2759"/>
<evidence type="ECO:0000256" key="1">
    <source>
        <dbReference type="ARBA" id="ARBA00004245"/>
    </source>
</evidence>
<keyword evidence="4" id="KW-0677">Repeat</keyword>
<dbReference type="GO" id="GO:0003785">
    <property type="term" value="F:actin monomer binding"/>
    <property type="evidence" value="ECO:0007669"/>
    <property type="project" value="TreeGrafter"/>
</dbReference>
<dbReference type="PANTHER" id="PTHR13759">
    <property type="entry name" value="TWINFILIN"/>
    <property type="match status" value="1"/>
</dbReference>
<evidence type="ECO:0000256" key="2">
    <source>
        <dbReference type="ARBA" id="ARBA00009557"/>
    </source>
</evidence>
<reference evidence="9 10" key="1">
    <citation type="submission" date="2016-05" db="EMBL/GenBank/DDBJ databases">
        <title>Comparative analysis of secretome profiles of manganese(II)-oxidizing ascomycete fungi.</title>
        <authorList>
            <consortium name="DOE Joint Genome Institute"/>
            <person name="Zeiner C.A."/>
            <person name="Purvine S.O."/>
            <person name="Zink E.M."/>
            <person name="Wu S."/>
            <person name="Pasa-Tolic L."/>
            <person name="Chaput D.L."/>
            <person name="Haridas S."/>
            <person name="Grigoriev I.V."/>
            <person name="Santelli C.M."/>
            <person name="Hansel C.M."/>
        </authorList>
    </citation>
    <scope>NUCLEOTIDE SEQUENCE [LARGE SCALE GENOMIC DNA]</scope>
    <source>
        <strain evidence="9 10">AP3s5-JAC2a</strain>
    </source>
</reference>
<dbReference type="GO" id="GO:0005884">
    <property type="term" value="C:actin filament"/>
    <property type="evidence" value="ECO:0007669"/>
    <property type="project" value="TreeGrafter"/>
</dbReference>
<keyword evidence="5" id="KW-0009">Actin-binding</keyword>
<dbReference type="RefSeq" id="XP_018034933.1">
    <property type="nucleotide sequence ID" value="XM_018174578.1"/>
</dbReference>
<dbReference type="GeneID" id="28758064"/>
<sequence>MCLQALSPIPYPEDTQHTFQQALNRLDSVLNPKRASYLVLRVEGSLVAITFVPYVAIVNDNTALLENRQLLLETLGEQHFSASIICKEMGEVVDARSWDERSGEGHSWNRDYDERADGCERDDETTSGVHDLGYKKNKCRLCDRRMKNNIDDAALSALKSLVEGGGCSVNVSTEILQLNFRANDLAPADVASRLPTDKPSFTFYRHASNHRLYFIFCAPDSANVKERMKHTMAIPGLINIIAKDNSVSVDQKLEIHDPEELDFEQKDERIGKFRSMYLRNEWAGTESQWAGMEAQQKILDAIR</sequence>
<dbReference type="SUPFAM" id="SSF55753">
    <property type="entry name" value="Actin depolymerizing proteins"/>
    <property type="match status" value="1"/>
</dbReference>
<name>A0A177CCR5_9PLEO</name>
<dbReference type="InterPro" id="IPR002108">
    <property type="entry name" value="ADF-H"/>
</dbReference>
<evidence type="ECO:0000256" key="3">
    <source>
        <dbReference type="ARBA" id="ARBA00022490"/>
    </source>
</evidence>
<comment type="similarity">
    <text evidence="2">Belongs to the actin-binding proteins ADF family. Twinfilin subfamily.</text>
</comment>
<keyword evidence="3" id="KW-0963">Cytoplasm</keyword>
<proteinExistence type="inferred from homology"/>
<evidence type="ECO:0000313" key="10">
    <source>
        <dbReference type="Proteomes" id="UP000077069"/>
    </source>
</evidence>
<feature type="domain" description="ADF-H" evidence="8">
    <location>
        <begin position="131"/>
        <end position="271"/>
    </location>
</feature>
<dbReference type="InParanoid" id="A0A177CCR5"/>
<dbReference type="GO" id="GO:0005737">
    <property type="term" value="C:cytoplasm"/>
    <property type="evidence" value="ECO:0007669"/>
    <property type="project" value="TreeGrafter"/>
</dbReference>
<evidence type="ECO:0000256" key="5">
    <source>
        <dbReference type="ARBA" id="ARBA00023203"/>
    </source>
</evidence>
<comment type="subcellular location">
    <subcellularLocation>
        <location evidence="1">Cytoplasm</location>
        <location evidence="1">Cytoskeleton</location>
    </subcellularLocation>
</comment>
<organism evidence="9 10">
    <name type="scientific">Paraphaeosphaeria sporulosa</name>
    <dbReference type="NCBI Taxonomy" id="1460663"/>
    <lineage>
        <taxon>Eukaryota</taxon>
        <taxon>Fungi</taxon>
        <taxon>Dikarya</taxon>
        <taxon>Ascomycota</taxon>
        <taxon>Pezizomycotina</taxon>
        <taxon>Dothideomycetes</taxon>
        <taxon>Pleosporomycetidae</taxon>
        <taxon>Pleosporales</taxon>
        <taxon>Massarineae</taxon>
        <taxon>Didymosphaeriaceae</taxon>
        <taxon>Paraphaeosphaeria</taxon>
    </lineage>
</organism>
<dbReference type="Pfam" id="PF00241">
    <property type="entry name" value="Cofilin_ADF"/>
    <property type="match status" value="1"/>
</dbReference>
<evidence type="ECO:0000313" key="9">
    <source>
        <dbReference type="EMBL" id="OAG04568.1"/>
    </source>
</evidence>
<dbReference type="Gene3D" id="3.40.20.10">
    <property type="entry name" value="Severin"/>
    <property type="match status" value="1"/>
</dbReference>
<accession>A0A177CCR5</accession>
<dbReference type="InterPro" id="IPR029006">
    <property type="entry name" value="ADF-H/Gelsolin-like_dom_sf"/>
</dbReference>
<dbReference type="AlphaFoldDB" id="A0A177CCR5"/>
<keyword evidence="10" id="KW-1185">Reference proteome</keyword>
<dbReference type="InterPro" id="IPR028458">
    <property type="entry name" value="Twinfilin"/>
</dbReference>
<comment type="subunit">
    <text evidence="7">Interacts with G-actin; ADP-actin form.</text>
</comment>
<evidence type="ECO:0000256" key="7">
    <source>
        <dbReference type="ARBA" id="ARBA00038532"/>
    </source>
</evidence>
<evidence type="ECO:0000259" key="8">
    <source>
        <dbReference type="PROSITE" id="PS51263"/>
    </source>
</evidence>
<evidence type="ECO:0000256" key="6">
    <source>
        <dbReference type="ARBA" id="ARBA00023212"/>
    </source>
</evidence>
<dbReference type="Proteomes" id="UP000077069">
    <property type="component" value="Unassembled WGS sequence"/>
</dbReference>
<dbReference type="GO" id="GO:0051016">
    <property type="term" value="P:barbed-end actin filament capping"/>
    <property type="evidence" value="ECO:0007669"/>
    <property type="project" value="TreeGrafter"/>
</dbReference>
<gene>
    <name evidence="9" type="ORF">CC84DRAFT_1094700</name>
</gene>
<dbReference type="PANTHER" id="PTHR13759:SF1">
    <property type="entry name" value="TWINFILIN"/>
    <property type="match status" value="1"/>
</dbReference>
<protein>
    <recommendedName>
        <fullName evidence="8">ADF-H domain-containing protein</fullName>
    </recommendedName>
</protein>